<sequence length="379" mass="43133">MSLPVSAPPASPKNAEQYTNRPFANFHPSVWGDHFLSYATNPVEAADEKKLQDQREEIKRILKANVNKPAEKLGLVDRIQRLGVSYHFQTDIDQILEKAYEAYQDSGLKDENDDLYSISLEFRLLRQHGYNISCDVFNKLKDSNGNFKKSLVKDIRGMLSLYDATHLRVHSESILDEALAFTTTYLEPVATQFSSPLAAQMKILVRNYNIEARWSDQNYVPKMEEYFSVALPSCGYLTLAATSFVGMGDIVTKESFDWVFSNPKIVKASSIINRLMDDTIGYKDEQKRNHVASAVECYMKQHGTSEEEVVKLFGEQVANAWKDINEEFIKPTAVPMPLLERVLNLARVMDLLYKEADSYTNSHLMKDHVASLLKDPVQL</sequence>
<reference evidence="2" key="1">
    <citation type="journal article" date="2023" name="G3 (Bethesda)">
        <title>Genome assembly and association tests identify interacting loci associated with vigor, precocity, and sex in interspecific pistachio rootstocks.</title>
        <authorList>
            <person name="Palmer W."/>
            <person name="Jacygrad E."/>
            <person name="Sagayaradj S."/>
            <person name="Cavanaugh K."/>
            <person name="Han R."/>
            <person name="Bertier L."/>
            <person name="Beede B."/>
            <person name="Kafkas S."/>
            <person name="Golino D."/>
            <person name="Preece J."/>
            <person name="Michelmore R."/>
        </authorList>
    </citation>
    <scope>NUCLEOTIDE SEQUENCE [LARGE SCALE GENOMIC DNA]</scope>
</reference>
<gene>
    <name evidence="1" type="ORF">Patl1_05337</name>
</gene>
<organism evidence="1 2">
    <name type="scientific">Pistacia atlantica</name>
    <dbReference type="NCBI Taxonomy" id="434234"/>
    <lineage>
        <taxon>Eukaryota</taxon>
        <taxon>Viridiplantae</taxon>
        <taxon>Streptophyta</taxon>
        <taxon>Embryophyta</taxon>
        <taxon>Tracheophyta</taxon>
        <taxon>Spermatophyta</taxon>
        <taxon>Magnoliopsida</taxon>
        <taxon>eudicotyledons</taxon>
        <taxon>Gunneridae</taxon>
        <taxon>Pentapetalae</taxon>
        <taxon>rosids</taxon>
        <taxon>malvids</taxon>
        <taxon>Sapindales</taxon>
        <taxon>Anacardiaceae</taxon>
        <taxon>Pistacia</taxon>
    </lineage>
</organism>
<evidence type="ECO:0000313" key="1">
    <source>
        <dbReference type="EMBL" id="KAJ0103244.1"/>
    </source>
</evidence>
<dbReference type="Proteomes" id="UP001164250">
    <property type="component" value="Chromosome 3"/>
</dbReference>
<comment type="caution">
    <text evidence="1">The sequence shown here is derived from an EMBL/GenBank/DDBJ whole genome shotgun (WGS) entry which is preliminary data.</text>
</comment>
<protein>
    <submittedName>
        <fullName evidence="1">Uncharacterized protein</fullName>
    </submittedName>
</protein>
<keyword evidence="2" id="KW-1185">Reference proteome</keyword>
<evidence type="ECO:0000313" key="2">
    <source>
        <dbReference type="Proteomes" id="UP001164250"/>
    </source>
</evidence>
<name>A0ACC1BW96_9ROSI</name>
<accession>A0ACC1BW96</accession>
<dbReference type="EMBL" id="CM047899">
    <property type="protein sequence ID" value="KAJ0103244.1"/>
    <property type="molecule type" value="Genomic_DNA"/>
</dbReference>
<proteinExistence type="predicted"/>